<feature type="region of interest" description="Disordered" evidence="1">
    <location>
        <begin position="91"/>
        <end position="117"/>
    </location>
</feature>
<dbReference type="Pfam" id="PF11333">
    <property type="entry name" value="DUF3135"/>
    <property type="match status" value="1"/>
</dbReference>
<dbReference type="InterPro" id="IPR021482">
    <property type="entry name" value="DUF3135"/>
</dbReference>
<gene>
    <name evidence="2" type="ORF">VMF7928_03798</name>
</gene>
<protein>
    <recommendedName>
        <fullName evidence="4">DUF3135 domain-containing protein</fullName>
    </recommendedName>
</protein>
<proteinExistence type="predicted"/>
<evidence type="ECO:0000256" key="1">
    <source>
        <dbReference type="SAM" id="MobiDB-lite"/>
    </source>
</evidence>
<accession>A0ABN8EAV6</accession>
<organism evidence="2 3">
    <name type="scientific">Vibrio marisflavi CECT 7928</name>
    <dbReference type="NCBI Taxonomy" id="634439"/>
    <lineage>
        <taxon>Bacteria</taxon>
        <taxon>Pseudomonadati</taxon>
        <taxon>Pseudomonadota</taxon>
        <taxon>Gammaproteobacteria</taxon>
        <taxon>Vibrionales</taxon>
        <taxon>Vibrionaceae</taxon>
        <taxon>Vibrio</taxon>
    </lineage>
</organism>
<dbReference type="EMBL" id="CAKLDM010000002">
    <property type="protein sequence ID" value="CAH0541740.1"/>
    <property type="molecule type" value="Genomic_DNA"/>
</dbReference>
<evidence type="ECO:0000313" key="3">
    <source>
        <dbReference type="Proteomes" id="UP000838748"/>
    </source>
</evidence>
<comment type="caution">
    <text evidence="2">The sequence shown here is derived from an EMBL/GenBank/DDBJ whole genome shotgun (WGS) entry which is preliminary data.</text>
</comment>
<name>A0ABN8EAV6_9VIBR</name>
<evidence type="ECO:0000313" key="2">
    <source>
        <dbReference type="EMBL" id="CAH0541740.1"/>
    </source>
</evidence>
<reference evidence="2" key="1">
    <citation type="submission" date="2021-11" db="EMBL/GenBank/DDBJ databases">
        <authorList>
            <person name="Rodrigo-Torres L."/>
            <person name="Arahal R. D."/>
            <person name="Lucena T."/>
        </authorList>
    </citation>
    <scope>NUCLEOTIDE SEQUENCE</scope>
    <source>
        <strain evidence="2">CECT 7928</strain>
    </source>
</reference>
<keyword evidence="3" id="KW-1185">Reference proteome</keyword>
<evidence type="ECO:0008006" key="4">
    <source>
        <dbReference type="Google" id="ProtNLM"/>
    </source>
</evidence>
<sequence>MGVSTNYQILPSFDEMVELAKEDPQAFTRFKKDMCEEMILSASESMQGRLRAQQSHIDRVVSRCKNPNHTNVVLMRELSQQMYRFQEILDGDGNNAPQQATVIPFAPRPGDEIKDEK</sequence>
<dbReference type="RefSeq" id="WP_237363244.1">
    <property type="nucleotide sequence ID" value="NZ_CAKLDM010000002.1"/>
</dbReference>
<dbReference type="Proteomes" id="UP000838748">
    <property type="component" value="Unassembled WGS sequence"/>
</dbReference>